<keyword evidence="1" id="KW-0812">Transmembrane</keyword>
<dbReference type="SUPFAM" id="SSF57184">
    <property type="entry name" value="Growth factor receptor domain"/>
    <property type="match status" value="1"/>
</dbReference>
<dbReference type="InterPro" id="IPR009030">
    <property type="entry name" value="Growth_fac_rcpt_cys_sf"/>
</dbReference>
<feature type="transmembrane region" description="Helical" evidence="1">
    <location>
        <begin position="72"/>
        <end position="92"/>
    </location>
</feature>
<keyword evidence="1" id="KW-0472">Membrane</keyword>
<evidence type="ECO:0000256" key="1">
    <source>
        <dbReference type="SAM" id="Phobius"/>
    </source>
</evidence>
<dbReference type="Gene3D" id="2.10.220.10">
    <property type="entry name" value="Hormone Receptor, Insulin-like Growth Factor Receptor 1, Chain A, domain 2"/>
    <property type="match status" value="1"/>
</dbReference>
<proteinExistence type="predicted"/>
<dbReference type="Proteomes" id="UP001314205">
    <property type="component" value="Unassembled WGS sequence"/>
</dbReference>
<evidence type="ECO:0000313" key="3">
    <source>
        <dbReference type="Proteomes" id="UP001314205"/>
    </source>
</evidence>
<gene>
    <name evidence="2" type="ORF">PARMNEM_LOCUS2708</name>
</gene>
<comment type="caution">
    <text evidence="2">The sequence shown here is derived from an EMBL/GenBank/DDBJ whole genome shotgun (WGS) entry which is preliminary data.</text>
</comment>
<dbReference type="SMART" id="SM00261">
    <property type="entry name" value="FU"/>
    <property type="match status" value="1"/>
</dbReference>
<accession>A0AAV1KD33</accession>
<dbReference type="AlphaFoldDB" id="A0AAV1KD33"/>
<organism evidence="2 3">
    <name type="scientific">Parnassius mnemosyne</name>
    <name type="common">clouded apollo</name>
    <dbReference type="NCBI Taxonomy" id="213953"/>
    <lineage>
        <taxon>Eukaryota</taxon>
        <taxon>Metazoa</taxon>
        <taxon>Ecdysozoa</taxon>
        <taxon>Arthropoda</taxon>
        <taxon>Hexapoda</taxon>
        <taxon>Insecta</taxon>
        <taxon>Pterygota</taxon>
        <taxon>Neoptera</taxon>
        <taxon>Endopterygota</taxon>
        <taxon>Lepidoptera</taxon>
        <taxon>Glossata</taxon>
        <taxon>Ditrysia</taxon>
        <taxon>Papilionoidea</taxon>
        <taxon>Papilionidae</taxon>
        <taxon>Parnassiinae</taxon>
        <taxon>Parnassini</taxon>
        <taxon>Parnassius</taxon>
        <taxon>Driopa</taxon>
    </lineage>
</organism>
<keyword evidence="1" id="KW-1133">Transmembrane helix</keyword>
<keyword evidence="3" id="KW-1185">Reference proteome</keyword>
<dbReference type="InterPro" id="IPR006212">
    <property type="entry name" value="Furin_repeat"/>
</dbReference>
<reference evidence="2 3" key="1">
    <citation type="submission" date="2023-11" db="EMBL/GenBank/DDBJ databases">
        <authorList>
            <person name="Hedman E."/>
            <person name="Englund M."/>
            <person name="Stromberg M."/>
            <person name="Nyberg Akerstrom W."/>
            <person name="Nylinder S."/>
            <person name="Jareborg N."/>
            <person name="Kallberg Y."/>
            <person name="Kronander E."/>
        </authorList>
    </citation>
    <scope>NUCLEOTIDE SEQUENCE [LARGE SCALE GENOMIC DNA]</scope>
</reference>
<dbReference type="EMBL" id="CAVLGL010000024">
    <property type="protein sequence ID" value="CAK1580985.1"/>
    <property type="molecule type" value="Genomic_DNA"/>
</dbReference>
<evidence type="ECO:0000313" key="2">
    <source>
        <dbReference type="EMBL" id="CAK1580985.1"/>
    </source>
</evidence>
<sequence length="152" mass="16977">MESQLDAKDKAPLICLPCHYTCATCSGPHNSQCLSCLDDAQLYNGTDVELKLYCYPKTVVPQITNAEWHYKINVALAIVSVAFSAIILYILISCSVKRYGVCNKTNYNSNIKVAYNKLASDEKQQSALEIEEEIQKAIKYSSDSESDDELHL</sequence>
<name>A0AAV1KD33_9NEOP</name>
<dbReference type="CDD" id="cd00064">
    <property type="entry name" value="FU"/>
    <property type="match status" value="1"/>
</dbReference>
<protein>
    <submittedName>
        <fullName evidence="2">Uncharacterized protein</fullName>
    </submittedName>
</protein>